<gene>
    <name evidence="2" type="ORF">P3T76_003670</name>
</gene>
<keyword evidence="3" id="KW-1185">Reference proteome</keyword>
<dbReference type="Proteomes" id="UP001259832">
    <property type="component" value="Unassembled WGS sequence"/>
</dbReference>
<comment type="caution">
    <text evidence="2">The sequence shown here is derived from an EMBL/GenBank/DDBJ whole genome shotgun (WGS) entry which is preliminary data.</text>
</comment>
<reference evidence="2" key="1">
    <citation type="submission" date="2023-08" db="EMBL/GenBank/DDBJ databases">
        <title>Reference Genome Resource for the Citrus Pathogen Phytophthora citrophthora.</title>
        <authorList>
            <person name="Moller H."/>
            <person name="Coetzee B."/>
            <person name="Rose L.J."/>
            <person name="Van Niekerk J.M."/>
        </authorList>
    </citation>
    <scope>NUCLEOTIDE SEQUENCE</scope>
    <source>
        <strain evidence="2">STE-U-9442</strain>
    </source>
</reference>
<sequence>MWQRRTSLTTNNNLRSISREMDGDALDRELALLAETISVSNPITFGQKSTWRTTQKDAELVAKRENEFAKTLPRKFVLTEPQDAKKDFALVAAATRNPVQPLRPNVLLNEDGSKGNNDSGDIQSRAELMTPPSRVPIAKRSHMDGVLRGVPGGSEPIRSIQQRAFVYDDEMNNMNHDKDTSHHRKRDAYSEYVEARARFSKMHSVN</sequence>
<dbReference type="AlphaFoldDB" id="A0AAD9GUQ5"/>
<dbReference type="EMBL" id="JASMQC010000005">
    <property type="protein sequence ID" value="KAK1945137.1"/>
    <property type="molecule type" value="Genomic_DNA"/>
</dbReference>
<evidence type="ECO:0000256" key="1">
    <source>
        <dbReference type="SAM" id="MobiDB-lite"/>
    </source>
</evidence>
<name>A0AAD9GUQ5_9STRA</name>
<organism evidence="2 3">
    <name type="scientific">Phytophthora citrophthora</name>
    <dbReference type="NCBI Taxonomy" id="4793"/>
    <lineage>
        <taxon>Eukaryota</taxon>
        <taxon>Sar</taxon>
        <taxon>Stramenopiles</taxon>
        <taxon>Oomycota</taxon>
        <taxon>Peronosporomycetes</taxon>
        <taxon>Peronosporales</taxon>
        <taxon>Peronosporaceae</taxon>
        <taxon>Phytophthora</taxon>
    </lineage>
</organism>
<protein>
    <submittedName>
        <fullName evidence="2">Uncharacterized protein</fullName>
    </submittedName>
</protein>
<evidence type="ECO:0000313" key="3">
    <source>
        <dbReference type="Proteomes" id="UP001259832"/>
    </source>
</evidence>
<accession>A0AAD9GUQ5</accession>
<proteinExistence type="predicted"/>
<evidence type="ECO:0000313" key="2">
    <source>
        <dbReference type="EMBL" id="KAK1945137.1"/>
    </source>
</evidence>
<feature type="region of interest" description="Disordered" evidence="1">
    <location>
        <begin position="103"/>
        <end position="124"/>
    </location>
</feature>